<comment type="caution">
    <text evidence="1">The sequence shown here is derived from an EMBL/GenBank/DDBJ whole genome shotgun (WGS) entry which is preliminary data.</text>
</comment>
<protein>
    <submittedName>
        <fullName evidence="1">Uncharacterized protein</fullName>
    </submittedName>
</protein>
<reference evidence="1" key="2">
    <citation type="submission" date="2006-05" db="EMBL/GenBank/DDBJ databases">
        <title>Sequencing of the draft genome and assembly of Desulfuromonas acetoxidans DSM 684.</title>
        <authorList>
            <consortium name="US DOE Joint Genome Institute (JGI-PGF)"/>
            <person name="Copeland A."/>
            <person name="Lucas S."/>
            <person name="Lapidus A."/>
            <person name="Barry K."/>
            <person name="Detter J.C."/>
            <person name="Glavina del Rio T."/>
            <person name="Hammon N."/>
            <person name="Israni S."/>
            <person name="Dalin E."/>
            <person name="Tice H."/>
            <person name="Bruce D."/>
            <person name="Pitluck S."/>
            <person name="Richardson P."/>
        </authorList>
    </citation>
    <scope>NUCLEOTIDE SEQUENCE [LARGE SCALE GENOMIC DNA]</scope>
    <source>
        <strain evidence="1">DSM 684</strain>
    </source>
</reference>
<evidence type="ECO:0000313" key="1">
    <source>
        <dbReference type="EMBL" id="EAT16086.1"/>
    </source>
</evidence>
<dbReference type="EMBL" id="AAEW02000007">
    <property type="protein sequence ID" value="EAT16086.1"/>
    <property type="molecule type" value="Genomic_DNA"/>
</dbReference>
<keyword evidence="2" id="KW-1185">Reference proteome</keyword>
<name>Q1K055_DESA6</name>
<evidence type="ECO:0000313" key="2">
    <source>
        <dbReference type="Proteomes" id="UP000005695"/>
    </source>
</evidence>
<dbReference type="Proteomes" id="UP000005695">
    <property type="component" value="Unassembled WGS sequence"/>
</dbReference>
<dbReference type="OrthoDB" id="9182018at2"/>
<dbReference type="AlphaFoldDB" id="Q1K055"/>
<dbReference type="RefSeq" id="WP_006000028.1">
    <property type="nucleotide sequence ID" value="NZ_AAEW02000007.1"/>
</dbReference>
<gene>
    <name evidence="1" type="ORF">Dace_2387</name>
</gene>
<accession>Q1K055</accession>
<organism evidence="1 2">
    <name type="scientific">Desulfuromonas acetoxidans (strain DSM 684 / 11070)</name>
    <dbReference type="NCBI Taxonomy" id="281689"/>
    <lineage>
        <taxon>Bacteria</taxon>
        <taxon>Pseudomonadati</taxon>
        <taxon>Thermodesulfobacteriota</taxon>
        <taxon>Desulfuromonadia</taxon>
        <taxon>Desulfuromonadales</taxon>
        <taxon>Desulfuromonadaceae</taxon>
        <taxon>Desulfuromonas</taxon>
    </lineage>
</organism>
<proteinExistence type="predicted"/>
<reference evidence="1" key="1">
    <citation type="submission" date="2006-05" db="EMBL/GenBank/DDBJ databases">
        <title>Annotation of the draft genome assembly of Desulfuromonas acetoxidans DSM 684.</title>
        <authorList>
            <consortium name="US DOE Joint Genome Institute (JGI-ORNL)"/>
            <person name="Larimer F."/>
            <person name="Land M."/>
            <person name="Hauser L."/>
        </authorList>
    </citation>
    <scope>NUCLEOTIDE SEQUENCE [LARGE SCALE GENOMIC DNA]</scope>
    <source>
        <strain evidence="1">DSM 684</strain>
    </source>
</reference>
<sequence>MQNHVEVAERCYEESLRIGKIIYLAANPDQVNDDLAELFEDYEDTLEEIFGKAPNWVVEENYDKETLHEWLMQKEKFGFLVHFETPVRKYFSETSCSFGWGYYSMKWIYSESLEDAIEQGISWAKQQTKEAKQQFLNQKQEEEAS</sequence>